<dbReference type="NCBIfam" id="TIGR03083">
    <property type="entry name" value="maleylpyruvate isomerase family mycothiol-dependent enzyme"/>
    <property type="match status" value="1"/>
</dbReference>
<dbReference type="Proteomes" id="UP000663792">
    <property type="component" value="Unassembled WGS sequence"/>
</dbReference>
<comment type="caution">
    <text evidence="1">The sequence shown here is derived from an EMBL/GenBank/DDBJ whole genome shotgun (WGS) entry which is preliminary data.</text>
</comment>
<keyword evidence="2" id="KW-1185">Reference proteome</keyword>
<proteinExistence type="predicted"/>
<dbReference type="SUPFAM" id="SSF109854">
    <property type="entry name" value="DinB/YfiT-like putative metalloenzymes"/>
    <property type="match status" value="1"/>
</dbReference>
<evidence type="ECO:0000313" key="2">
    <source>
        <dbReference type="Proteomes" id="UP000663792"/>
    </source>
</evidence>
<protein>
    <submittedName>
        <fullName evidence="1">TIGR03085 family protein</fullName>
    </submittedName>
</protein>
<name>A0A938YEK4_9ACTN</name>
<sequence length="216" mass="23560">MTLAQRERADLADLFDEVGPDHPTLDEGWQAQDLLVHLLIRERRPDAVPGALATLPVLSGWSRRVGAGYAGRPWSQQVQLVRSGPPRWSVFGISARIDALANGGEYFIHHEDLRRGAPGWQPRRLDATRTAELVRMLRSPIARRLVRRVPGGVVAELVTGSGSTETVRLKDGTPAATIAGEPGEVLLWLSGRDACHVELSGDPGVMDALRAMERGM</sequence>
<reference evidence="1" key="1">
    <citation type="submission" date="2021-01" db="EMBL/GenBank/DDBJ databases">
        <title>YIM 132084 draft genome.</title>
        <authorList>
            <person name="An D."/>
        </authorList>
    </citation>
    <scope>NUCLEOTIDE SEQUENCE</scope>
    <source>
        <strain evidence="1">YIM 132084</strain>
    </source>
</reference>
<dbReference type="NCBIfam" id="TIGR03085">
    <property type="entry name" value="TIGR03085 family metal-binding protein"/>
    <property type="match status" value="1"/>
</dbReference>
<dbReference type="AlphaFoldDB" id="A0A938YEK4"/>
<dbReference type="EMBL" id="JAERWK010000008">
    <property type="protein sequence ID" value="MBM9466754.1"/>
    <property type="molecule type" value="Genomic_DNA"/>
</dbReference>
<dbReference type="RefSeq" id="WP_205259721.1">
    <property type="nucleotide sequence ID" value="NZ_JAERWK010000008.1"/>
</dbReference>
<accession>A0A938YEK4</accession>
<gene>
    <name evidence="1" type="ORF">JL106_05585</name>
</gene>
<dbReference type="InterPro" id="IPR017519">
    <property type="entry name" value="CHP03085"/>
</dbReference>
<evidence type="ECO:0000313" key="1">
    <source>
        <dbReference type="EMBL" id="MBM9466754.1"/>
    </source>
</evidence>
<organism evidence="1 2">
    <name type="scientific">Nakamurella leprariae</name>
    <dbReference type="NCBI Taxonomy" id="2803911"/>
    <lineage>
        <taxon>Bacteria</taxon>
        <taxon>Bacillati</taxon>
        <taxon>Actinomycetota</taxon>
        <taxon>Actinomycetes</taxon>
        <taxon>Nakamurellales</taxon>
        <taxon>Nakamurellaceae</taxon>
        <taxon>Nakamurella</taxon>
    </lineage>
</organism>
<dbReference type="InterPro" id="IPR017517">
    <property type="entry name" value="Maleyloyr_isom"/>
</dbReference>
<dbReference type="InterPro" id="IPR034660">
    <property type="entry name" value="DinB/YfiT-like"/>
</dbReference>